<dbReference type="PANTHER" id="PTHR12081">
    <property type="entry name" value="TRANSCRIPTION FACTOR E2F"/>
    <property type="match status" value="1"/>
</dbReference>
<evidence type="ECO:0000256" key="6">
    <source>
        <dbReference type="SAM" id="MobiDB-lite"/>
    </source>
</evidence>
<dbReference type="InterPro" id="IPR037241">
    <property type="entry name" value="E2F-DP_heterodim"/>
</dbReference>
<evidence type="ECO:0000256" key="4">
    <source>
        <dbReference type="ARBA" id="ARBA00023163"/>
    </source>
</evidence>
<protein>
    <recommendedName>
        <fullName evidence="7">E2F/DP family winged-helix DNA-binding domain-containing protein</fullName>
    </recommendedName>
</protein>
<comment type="subcellular location">
    <subcellularLocation>
        <location evidence="5">Nucleus</location>
    </subcellularLocation>
</comment>
<dbReference type="Gene3D" id="6.10.250.540">
    <property type="match status" value="1"/>
</dbReference>
<dbReference type="SUPFAM" id="SSF144074">
    <property type="entry name" value="E2F-DP heterodimerization region"/>
    <property type="match status" value="1"/>
</dbReference>
<feature type="compositionally biased region" description="Basic residues" evidence="6">
    <location>
        <begin position="92"/>
        <end position="101"/>
    </location>
</feature>
<comment type="caution">
    <text evidence="8">The sequence shown here is derived from an EMBL/GenBank/DDBJ whole genome shotgun (WGS) entry which is preliminary data.</text>
</comment>
<dbReference type="SUPFAM" id="SSF46785">
    <property type="entry name" value="Winged helix' DNA-binding domain"/>
    <property type="match status" value="1"/>
</dbReference>
<dbReference type="Proteomes" id="UP001159042">
    <property type="component" value="Unassembled WGS sequence"/>
</dbReference>
<dbReference type="GO" id="GO:0000981">
    <property type="term" value="F:DNA-binding transcription factor activity, RNA polymerase II-specific"/>
    <property type="evidence" value="ECO:0007669"/>
    <property type="project" value="TreeGrafter"/>
</dbReference>
<dbReference type="FunFam" id="1.10.10.10:FF:000008">
    <property type="entry name" value="E2F transcription factor 1"/>
    <property type="match status" value="1"/>
</dbReference>
<evidence type="ECO:0000259" key="7">
    <source>
        <dbReference type="SMART" id="SM01372"/>
    </source>
</evidence>
<dbReference type="Pfam" id="PF02319">
    <property type="entry name" value="WHD_E2F_TDP"/>
    <property type="match status" value="1"/>
</dbReference>
<keyword evidence="3 5" id="KW-0238">DNA-binding</keyword>
<dbReference type="PANTHER" id="PTHR12081:SF18">
    <property type="entry name" value="TRANSCRIPTION FACTOR E2F2-RELATED"/>
    <property type="match status" value="1"/>
</dbReference>
<name>A0AAV8W3R0_9CUCU</name>
<evidence type="ECO:0000256" key="1">
    <source>
        <dbReference type="ARBA" id="ARBA00010940"/>
    </source>
</evidence>
<proteinExistence type="inferred from homology"/>
<dbReference type="InterPro" id="IPR032198">
    <property type="entry name" value="E2F_CC-MB"/>
</dbReference>
<dbReference type="EMBL" id="JANEYG010000013">
    <property type="protein sequence ID" value="KAJ8920561.1"/>
    <property type="molecule type" value="Genomic_DNA"/>
</dbReference>
<dbReference type="Gene3D" id="1.10.10.10">
    <property type="entry name" value="Winged helix-like DNA-binding domain superfamily/Winged helix DNA-binding domain"/>
    <property type="match status" value="1"/>
</dbReference>
<dbReference type="InterPro" id="IPR003316">
    <property type="entry name" value="E2F_WHTH_DNA-bd_dom"/>
</dbReference>
<dbReference type="GO" id="GO:0090575">
    <property type="term" value="C:RNA polymerase II transcription regulator complex"/>
    <property type="evidence" value="ECO:0007669"/>
    <property type="project" value="TreeGrafter"/>
</dbReference>
<feature type="region of interest" description="Disordered" evidence="6">
    <location>
        <begin position="82"/>
        <end position="102"/>
    </location>
</feature>
<dbReference type="CDD" id="cd14660">
    <property type="entry name" value="E2F_DD"/>
    <property type="match status" value="1"/>
</dbReference>
<keyword evidence="9" id="KW-1185">Reference proteome</keyword>
<feature type="region of interest" description="Disordered" evidence="6">
    <location>
        <begin position="1"/>
        <end position="23"/>
    </location>
</feature>
<evidence type="ECO:0000256" key="2">
    <source>
        <dbReference type="ARBA" id="ARBA00023015"/>
    </source>
</evidence>
<dbReference type="SMART" id="SM01372">
    <property type="entry name" value="E2F_TDP"/>
    <property type="match status" value="1"/>
</dbReference>
<accession>A0AAV8W3R0</accession>
<feature type="domain" description="E2F/DP family winged-helix DNA-binding" evidence="7">
    <location>
        <begin position="97"/>
        <end position="161"/>
    </location>
</feature>
<evidence type="ECO:0000256" key="5">
    <source>
        <dbReference type="RuleBase" id="RU003796"/>
    </source>
</evidence>
<dbReference type="InterPro" id="IPR036390">
    <property type="entry name" value="WH_DNA-bd_sf"/>
</dbReference>
<keyword evidence="4 5" id="KW-0804">Transcription</keyword>
<keyword evidence="2 5" id="KW-0805">Transcription regulation</keyword>
<feature type="compositionally biased region" description="Basic and acidic residues" evidence="6">
    <location>
        <begin position="1"/>
        <end position="12"/>
    </location>
</feature>
<dbReference type="InterPro" id="IPR015633">
    <property type="entry name" value="E2F"/>
</dbReference>
<keyword evidence="5" id="KW-0539">Nucleus</keyword>
<dbReference type="AlphaFoldDB" id="A0AAV8W3R0"/>
<evidence type="ECO:0000256" key="3">
    <source>
        <dbReference type="ARBA" id="ARBA00023125"/>
    </source>
</evidence>
<evidence type="ECO:0000313" key="9">
    <source>
        <dbReference type="Proteomes" id="UP001159042"/>
    </source>
</evidence>
<dbReference type="GO" id="GO:0046983">
    <property type="term" value="F:protein dimerization activity"/>
    <property type="evidence" value="ECO:0007669"/>
    <property type="project" value="InterPro"/>
</dbReference>
<reference evidence="8 9" key="1">
    <citation type="journal article" date="2023" name="Insect Mol. Biol.">
        <title>Genome sequencing provides insights into the evolution of gene families encoding plant cell wall-degrading enzymes in longhorned beetles.</title>
        <authorList>
            <person name="Shin N.R."/>
            <person name="Okamura Y."/>
            <person name="Kirsch R."/>
            <person name="Pauchet Y."/>
        </authorList>
    </citation>
    <scope>NUCLEOTIDE SEQUENCE [LARGE SCALE GENOMIC DNA]</scope>
    <source>
        <strain evidence="8">EAD_L_NR</strain>
    </source>
</reference>
<dbReference type="GO" id="GO:0000978">
    <property type="term" value="F:RNA polymerase II cis-regulatory region sequence-specific DNA binding"/>
    <property type="evidence" value="ECO:0007669"/>
    <property type="project" value="InterPro"/>
</dbReference>
<comment type="similarity">
    <text evidence="1 5">Belongs to the E2F/DP family.</text>
</comment>
<gene>
    <name evidence="8" type="ORF">NQ315_004700</name>
</gene>
<sequence>MPRGIRRNESPRGYKTLSSTSTPDMTIVKAEASEFTPSPHLLDHGYGATPINQVMSSAIPSQAPAVKRKLNLESQHYSPSVVPLNHEFKAPQPKRPKRQTPVKKEYKFSDLLEKSPNGVVDLNKASQELKVQKRRIYDITNVLEGIGILEKKSKNNIQWKGGDGDNNRFLALTRQLQLLDDQENALDRMIISAESELRKLNNDRYGYITYQDLRSIDRFRHKTVMAIKAPPNTQLSVPTGENQEDKYIQDFFDITTPPVPQLDSPTLPHKPISSQICRSLTFSKDSCDLGASTSQAQFNPGSSRRQTSNQLDLLHLSPLNMGFSTTSAGISASSSKMEMSLIQENEGLGPMVGRYLFNSQAENSNAGVMDPLFCSEPFVPLEPVMQSEYNFSLDATEGLADLFDYDFLS</sequence>
<evidence type="ECO:0000313" key="8">
    <source>
        <dbReference type="EMBL" id="KAJ8920561.1"/>
    </source>
</evidence>
<dbReference type="Pfam" id="PF16421">
    <property type="entry name" value="E2F_CC-MB"/>
    <property type="match status" value="1"/>
</dbReference>
<organism evidence="8 9">
    <name type="scientific">Exocentrus adspersus</name>
    <dbReference type="NCBI Taxonomy" id="1586481"/>
    <lineage>
        <taxon>Eukaryota</taxon>
        <taxon>Metazoa</taxon>
        <taxon>Ecdysozoa</taxon>
        <taxon>Arthropoda</taxon>
        <taxon>Hexapoda</taxon>
        <taxon>Insecta</taxon>
        <taxon>Pterygota</taxon>
        <taxon>Neoptera</taxon>
        <taxon>Endopterygota</taxon>
        <taxon>Coleoptera</taxon>
        <taxon>Polyphaga</taxon>
        <taxon>Cucujiformia</taxon>
        <taxon>Chrysomeloidea</taxon>
        <taxon>Cerambycidae</taxon>
        <taxon>Lamiinae</taxon>
        <taxon>Acanthocinini</taxon>
        <taxon>Exocentrus</taxon>
    </lineage>
</organism>
<dbReference type="InterPro" id="IPR036388">
    <property type="entry name" value="WH-like_DNA-bd_sf"/>
</dbReference>